<accession>A0A3G7U9H4</accession>
<dbReference type="Proteomes" id="UP000268696">
    <property type="component" value="Chromosome"/>
</dbReference>
<name>A0A3G7U9H4_9PSED</name>
<protein>
    <submittedName>
        <fullName evidence="1">Uncharacterized protein</fullName>
    </submittedName>
</protein>
<proteinExistence type="predicted"/>
<organism evidence="1 2">
    <name type="scientific">Pseudomonas synxantha</name>
    <dbReference type="NCBI Taxonomy" id="47883"/>
    <lineage>
        <taxon>Bacteria</taxon>
        <taxon>Pseudomonadati</taxon>
        <taxon>Pseudomonadota</taxon>
        <taxon>Gammaproteobacteria</taxon>
        <taxon>Pseudomonadales</taxon>
        <taxon>Pseudomonadaceae</taxon>
        <taxon>Pseudomonas</taxon>
    </lineage>
</organism>
<evidence type="ECO:0000313" key="1">
    <source>
        <dbReference type="EMBL" id="AZE56034.1"/>
    </source>
</evidence>
<reference evidence="1 2" key="1">
    <citation type="submission" date="2018-03" db="EMBL/GenBank/DDBJ databases">
        <title>Diversity of phytobeneficial traits revealed by whole-genome analysis of worldwide-isolated phenazine-producing Pseudomonas spp.</title>
        <authorList>
            <person name="Biessy A."/>
            <person name="Novinscak A."/>
            <person name="Blom J."/>
            <person name="Leger G."/>
            <person name="Thomashow L.S."/>
            <person name="Cazorla F.M."/>
            <person name="Josic D."/>
            <person name="Filion M."/>
        </authorList>
    </citation>
    <scope>NUCLEOTIDE SEQUENCE [LARGE SCALE GENOMIC DNA]</scope>
    <source>
        <strain evidence="1 2">30B</strain>
    </source>
</reference>
<sequence length="38" mass="4816">MDWFYFLFLKYCLNSNRVHYASPAMDVERFYPMKRFLD</sequence>
<gene>
    <name evidence="1" type="ORF">C4K03_3882</name>
</gene>
<dbReference type="AlphaFoldDB" id="A0A3G7U9H4"/>
<evidence type="ECO:0000313" key="2">
    <source>
        <dbReference type="Proteomes" id="UP000268696"/>
    </source>
</evidence>
<dbReference type="EMBL" id="CP027754">
    <property type="protein sequence ID" value="AZE56034.1"/>
    <property type="molecule type" value="Genomic_DNA"/>
</dbReference>